<sequence length="183" mass="21725">MKLNGRQVTAQLTHIPGFDGDKIRRALRIREVRDIWSQLVEQPILNHTNAVYIFTNDNRREMHVYVDESIYAAELNNRRELIKLACREQYGEVLDDFQIHISRGMRKKEYPYQEHQEKTSTHTLSSQQEQENPYLSGQQKSFHLSDEEKNRITDQVSAIPDERLKRHFIQAMIRDLECKKSQS</sequence>
<feature type="compositionally biased region" description="Polar residues" evidence="1">
    <location>
        <begin position="121"/>
        <end position="142"/>
    </location>
</feature>
<dbReference type="OrthoDB" id="3177761at2"/>
<dbReference type="AlphaFoldDB" id="C7MLD5"/>
<dbReference type="EMBL" id="CP001682">
    <property type="protein sequence ID" value="ACU93741.1"/>
    <property type="molecule type" value="Genomic_DNA"/>
</dbReference>
<evidence type="ECO:0008006" key="4">
    <source>
        <dbReference type="Google" id="ProtNLM"/>
    </source>
</evidence>
<evidence type="ECO:0000313" key="3">
    <source>
        <dbReference type="Proteomes" id="UP000000954"/>
    </source>
</evidence>
<dbReference type="HOGENOM" id="CLU_1539044_0_0_11"/>
<dbReference type="STRING" id="469378.Ccur_00040"/>
<feature type="region of interest" description="Disordered" evidence="1">
    <location>
        <begin position="109"/>
        <end position="149"/>
    </location>
</feature>
<dbReference type="RefSeq" id="WP_012802430.1">
    <property type="nucleotide sequence ID" value="NC_013170.1"/>
</dbReference>
<proteinExistence type="predicted"/>
<keyword evidence="3" id="KW-1185">Reference proteome</keyword>
<reference evidence="2 3" key="1">
    <citation type="journal article" date="2009" name="Stand. Genomic Sci.">
        <title>Complete genome sequence of Cryptobacterium curtum type strain (12-3).</title>
        <authorList>
            <person name="Mavrommatis K."/>
            <person name="Pukall R."/>
            <person name="Rohde C."/>
            <person name="Chen F."/>
            <person name="Sims D."/>
            <person name="Brettin T."/>
            <person name="Kuske C."/>
            <person name="Detter J.C."/>
            <person name="Han C."/>
            <person name="Lapidus A."/>
            <person name="Copeland A."/>
            <person name="Glavina Del Rio T."/>
            <person name="Nolan M."/>
            <person name="Lucas S."/>
            <person name="Tice H."/>
            <person name="Cheng J.F."/>
            <person name="Bruce D."/>
            <person name="Goodwin L."/>
            <person name="Pitluck S."/>
            <person name="Ovchinnikova G."/>
            <person name="Pati A."/>
            <person name="Ivanova N."/>
            <person name="Chen A."/>
            <person name="Palaniappan K."/>
            <person name="Chain P."/>
            <person name="D'haeseleer P."/>
            <person name="Goker M."/>
            <person name="Bristow J."/>
            <person name="Eisen J.A."/>
            <person name="Markowitz V."/>
            <person name="Hugenholtz P."/>
            <person name="Rohde M."/>
            <person name="Klenk H.P."/>
            <person name="Kyrpides N.C."/>
        </authorList>
    </citation>
    <scope>NUCLEOTIDE SEQUENCE [LARGE SCALE GENOMIC DNA]</scope>
    <source>
        <strain evidence="3">ATCC 700683 / DSM 15641 / 12-3</strain>
    </source>
</reference>
<name>C7MLD5_CRYCD</name>
<feature type="compositionally biased region" description="Basic and acidic residues" evidence="1">
    <location>
        <begin position="109"/>
        <end position="120"/>
    </location>
</feature>
<accession>C7MLD5</accession>
<evidence type="ECO:0000256" key="1">
    <source>
        <dbReference type="SAM" id="MobiDB-lite"/>
    </source>
</evidence>
<gene>
    <name evidence="2" type="ordered locus">Ccur_00040</name>
</gene>
<evidence type="ECO:0000313" key="2">
    <source>
        <dbReference type="EMBL" id="ACU93741.1"/>
    </source>
</evidence>
<protein>
    <recommendedName>
        <fullName evidence="4">DUF721 domain-containing protein</fullName>
    </recommendedName>
</protein>
<organism evidence="2 3">
    <name type="scientific">Cryptobacterium curtum (strain ATCC 700683 / DSM 15641 / CCUG 43107 / 12-3)</name>
    <dbReference type="NCBI Taxonomy" id="469378"/>
    <lineage>
        <taxon>Bacteria</taxon>
        <taxon>Bacillati</taxon>
        <taxon>Actinomycetota</taxon>
        <taxon>Coriobacteriia</taxon>
        <taxon>Eggerthellales</taxon>
        <taxon>Eggerthellaceae</taxon>
        <taxon>Cryptobacterium</taxon>
    </lineage>
</organism>
<dbReference type="Proteomes" id="UP000000954">
    <property type="component" value="Chromosome"/>
</dbReference>
<dbReference type="KEGG" id="ccu:Ccur_00040"/>